<keyword evidence="2" id="KW-1185">Reference proteome</keyword>
<dbReference type="HOGENOM" id="CLU_2558700_0_0_1"/>
<proteinExistence type="predicted"/>
<protein>
    <submittedName>
        <fullName evidence="1">Predicted protein</fullName>
    </submittedName>
</protein>
<reference evidence="2" key="1">
    <citation type="journal article" date="2011" name="Nat. Commun.">
        <title>Effector diversification within compartments of the Leptosphaeria maculans genome affected by Repeat-Induced Point mutations.</title>
        <authorList>
            <person name="Rouxel T."/>
            <person name="Grandaubert J."/>
            <person name="Hane J.K."/>
            <person name="Hoede C."/>
            <person name="van de Wouw A.P."/>
            <person name="Couloux A."/>
            <person name="Dominguez V."/>
            <person name="Anthouard V."/>
            <person name="Bally P."/>
            <person name="Bourras S."/>
            <person name="Cozijnsen A.J."/>
            <person name="Ciuffetti L.M."/>
            <person name="Degrave A."/>
            <person name="Dilmaghani A."/>
            <person name="Duret L."/>
            <person name="Fudal I."/>
            <person name="Goodwin S.B."/>
            <person name="Gout L."/>
            <person name="Glaser N."/>
            <person name="Linglin J."/>
            <person name="Kema G.H.J."/>
            <person name="Lapalu N."/>
            <person name="Lawrence C.B."/>
            <person name="May K."/>
            <person name="Meyer M."/>
            <person name="Ollivier B."/>
            <person name="Poulain J."/>
            <person name="Schoch C.L."/>
            <person name="Simon A."/>
            <person name="Spatafora J.W."/>
            <person name="Stachowiak A."/>
            <person name="Turgeon B.G."/>
            <person name="Tyler B.M."/>
            <person name="Vincent D."/>
            <person name="Weissenbach J."/>
            <person name="Amselem J."/>
            <person name="Quesneville H."/>
            <person name="Oliver R.P."/>
            <person name="Wincker P."/>
            <person name="Balesdent M.-H."/>
            <person name="Howlett B.J."/>
        </authorList>
    </citation>
    <scope>NUCLEOTIDE SEQUENCE [LARGE SCALE GENOMIC DNA]</scope>
    <source>
        <strain evidence="2">JN3 / isolate v23.1.3 / race Av1-4-5-6-7-8</strain>
    </source>
</reference>
<sequence length="82" mass="8847">MGFGKNVALNLDKSIDSNGSDCKNAVCQSGAKHFRVSLGGTNARRRLLEPALYNQVCYTSATRSAQSLRKGQKPRIASMTVT</sequence>
<dbReference type="EMBL" id="FP929134">
    <property type="protein sequence ID" value="CBX98894.1"/>
    <property type="molecule type" value="Genomic_DNA"/>
</dbReference>
<dbReference type="Proteomes" id="UP000002668">
    <property type="component" value="Genome"/>
</dbReference>
<dbReference type="VEuPathDB" id="FungiDB:LEMA_uP081330.1"/>
<name>E5A5J6_LEPMJ</name>
<accession>E5A5J6</accession>
<dbReference type="InParanoid" id="E5A5J6"/>
<dbReference type="AlphaFoldDB" id="E5A5J6"/>
<organism evidence="2">
    <name type="scientific">Leptosphaeria maculans (strain JN3 / isolate v23.1.3 / race Av1-4-5-6-7-8)</name>
    <name type="common">Blackleg fungus</name>
    <name type="synonym">Phoma lingam</name>
    <dbReference type="NCBI Taxonomy" id="985895"/>
    <lineage>
        <taxon>Eukaryota</taxon>
        <taxon>Fungi</taxon>
        <taxon>Dikarya</taxon>
        <taxon>Ascomycota</taxon>
        <taxon>Pezizomycotina</taxon>
        <taxon>Dothideomycetes</taxon>
        <taxon>Pleosporomycetidae</taxon>
        <taxon>Pleosporales</taxon>
        <taxon>Pleosporineae</taxon>
        <taxon>Leptosphaeriaceae</taxon>
        <taxon>Plenodomus</taxon>
        <taxon>Plenodomus lingam/Leptosphaeria maculans species complex</taxon>
    </lineage>
</organism>
<evidence type="ECO:0000313" key="2">
    <source>
        <dbReference type="Proteomes" id="UP000002668"/>
    </source>
</evidence>
<gene>
    <name evidence="1" type="ORF">LEMA_uP081330.1</name>
</gene>
<evidence type="ECO:0000313" key="1">
    <source>
        <dbReference type="EMBL" id="CBX98894.1"/>
    </source>
</evidence>